<dbReference type="PROSITE" id="PS50943">
    <property type="entry name" value="HTH_CROC1"/>
    <property type="match status" value="1"/>
</dbReference>
<dbReference type="EMBL" id="BNEC01000002">
    <property type="protein sequence ID" value="GHI66190.1"/>
    <property type="molecule type" value="Genomic_DNA"/>
</dbReference>
<accession>A0ABQ3SDJ6</accession>
<dbReference type="Pfam" id="PF10901">
    <property type="entry name" value="DUF2690"/>
    <property type="match status" value="1"/>
</dbReference>
<feature type="region of interest" description="Disordered" evidence="1">
    <location>
        <begin position="155"/>
        <end position="184"/>
    </location>
</feature>
<name>A0ABQ3SDJ6_9ACTN</name>
<gene>
    <name evidence="3" type="ORF">Snoj_01080</name>
</gene>
<dbReference type="InterPro" id="IPR010982">
    <property type="entry name" value="Lambda_DNA-bd_dom_sf"/>
</dbReference>
<feature type="domain" description="HTH cro/C1-type" evidence="2">
    <location>
        <begin position="27"/>
        <end position="67"/>
    </location>
</feature>
<dbReference type="CDD" id="cd00093">
    <property type="entry name" value="HTH_XRE"/>
    <property type="match status" value="1"/>
</dbReference>
<proteinExistence type="predicted"/>
<sequence>MDAQQNADPLGDQQPVGPARVQLAQLLRSRREVSNRSQSWVAKQLHTNQPTVSRWESGSTLPAPETIRAFWQICAQPAKSAVSALELDQALALHRRALEERAHVPKQTPPATGETPLPDQPSPHPQNGKGRLVALTAVGAVALLAAAAWAGVQYGGSAPKDASSPAAPSPAAARPAPTAACDGDSCASLEPATTTCAKDATTTQTGYDYGVRVELRYSASCHAAWAKMSGTSAGDRVMVTPKQGNAQEYRQQYGHDAHTRMVAALSPDNARACAIVDGRGTVCATSAAQR</sequence>
<dbReference type="RefSeq" id="WP_189747432.1">
    <property type="nucleotide sequence ID" value="NZ_BMRL01000027.1"/>
</dbReference>
<protein>
    <recommendedName>
        <fullName evidence="2">HTH cro/C1-type domain-containing protein</fullName>
    </recommendedName>
</protein>
<dbReference type="Proteomes" id="UP000613974">
    <property type="component" value="Unassembled WGS sequence"/>
</dbReference>
<organism evidence="3 4">
    <name type="scientific">Streptomyces nojiriensis</name>
    <dbReference type="NCBI Taxonomy" id="66374"/>
    <lineage>
        <taxon>Bacteria</taxon>
        <taxon>Bacillati</taxon>
        <taxon>Actinomycetota</taxon>
        <taxon>Actinomycetes</taxon>
        <taxon>Kitasatosporales</taxon>
        <taxon>Streptomycetaceae</taxon>
        <taxon>Streptomyces</taxon>
    </lineage>
</organism>
<dbReference type="Pfam" id="PF13560">
    <property type="entry name" value="HTH_31"/>
    <property type="match status" value="1"/>
</dbReference>
<feature type="compositionally biased region" description="Low complexity" evidence="1">
    <location>
        <begin position="155"/>
        <end position="180"/>
    </location>
</feature>
<feature type="region of interest" description="Disordered" evidence="1">
    <location>
        <begin position="101"/>
        <end position="129"/>
    </location>
</feature>
<keyword evidence="4" id="KW-1185">Reference proteome</keyword>
<evidence type="ECO:0000313" key="4">
    <source>
        <dbReference type="Proteomes" id="UP000613974"/>
    </source>
</evidence>
<dbReference type="GeneID" id="95587061"/>
<evidence type="ECO:0000313" key="3">
    <source>
        <dbReference type="EMBL" id="GHI66190.1"/>
    </source>
</evidence>
<evidence type="ECO:0000259" key="2">
    <source>
        <dbReference type="PROSITE" id="PS50943"/>
    </source>
</evidence>
<dbReference type="InterPro" id="IPR021224">
    <property type="entry name" value="DUF2690"/>
</dbReference>
<reference evidence="4" key="1">
    <citation type="submission" date="2023-07" db="EMBL/GenBank/DDBJ databases">
        <title>Whole genome shotgun sequence of Streptomyces nojiriensis NBRC 13794.</title>
        <authorList>
            <person name="Komaki H."/>
            <person name="Tamura T."/>
        </authorList>
    </citation>
    <scope>NUCLEOTIDE SEQUENCE [LARGE SCALE GENOMIC DNA]</scope>
    <source>
        <strain evidence="4">NBRC 13794</strain>
    </source>
</reference>
<evidence type="ECO:0000256" key="1">
    <source>
        <dbReference type="SAM" id="MobiDB-lite"/>
    </source>
</evidence>
<dbReference type="InterPro" id="IPR001387">
    <property type="entry name" value="Cro/C1-type_HTH"/>
</dbReference>
<dbReference type="Gene3D" id="1.10.260.40">
    <property type="entry name" value="lambda repressor-like DNA-binding domains"/>
    <property type="match status" value="1"/>
</dbReference>
<comment type="caution">
    <text evidence="3">The sequence shown here is derived from an EMBL/GenBank/DDBJ whole genome shotgun (WGS) entry which is preliminary data.</text>
</comment>
<dbReference type="SUPFAM" id="SSF47413">
    <property type="entry name" value="lambda repressor-like DNA-binding domains"/>
    <property type="match status" value="1"/>
</dbReference>